<feature type="signal peptide" evidence="2">
    <location>
        <begin position="1"/>
        <end position="33"/>
    </location>
</feature>
<name>A0A212JNG0_9DELT</name>
<feature type="transmembrane region" description="Helical" evidence="1">
    <location>
        <begin position="86"/>
        <end position="108"/>
    </location>
</feature>
<evidence type="ECO:0000256" key="1">
    <source>
        <dbReference type="SAM" id="Phobius"/>
    </source>
</evidence>
<sequence>MRGTNLLPTRKVPFSSFAVFGFLALCLCFPDIAAASGGITEFSSPLERVVNTITGPAGKWISIVAMALCGVIFIMNKDDISGGFKLLLSVVFGISFIAFAASIVNSVFSFSGAVI</sequence>
<gene>
    <name evidence="3" type="ORF">KL86DPRO_11871</name>
</gene>
<protein>
    <submittedName>
        <fullName evidence="3">TrbC/VIRB2 family protein</fullName>
    </submittedName>
</protein>
<dbReference type="AlphaFoldDB" id="A0A212JNG0"/>
<keyword evidence="2" id="KW-0732">Signal</keyword>
<dbReference type="Pfam" id="PF04956">
    <property type="entry name" value="TrbC"/>
    <property type="match status" value="1"/>
</dbReference>
<proteinExistence type="predicted"/>
<keyword evidence="1" id="KW-1133">Transmembrane helix</keyword>
<keyword evidence="1" id="KW-0472">Membrane</keyword>
<dbReference type="EMBL" id="FLUQ01000001">
    <property type="protein sequence ID" value="SBW00950.1"/>
    <property type="molecule type" value="Genomic_DNA"/>
</dbReference>
<dbReference type="InterPro" id="IPR007039">
    <property type="entry name" value="TrbC/VirB2"/>
</dbReference>
<reference evidence="3" key="1">
    <citation type="submission" date="2016-04" db="EMBL/GenBank/DDBJ databases">
        <authorList>
            <person name="Evans L.H."/>
            <person name="Alamgir A."/>
            <person name="Owens N."/>
            <person name="Weber N.D."/>
            <person name="Virtaneva K."/>
            <person name="Barbian K."/>
            <person name="Babar A."/>
            <person name="Rosenke K."/>
        </authorList>
    </citation>
    <scope>NUCLEOTIDE SEQUENCE</scope>
    <source>
        <strain evidence="3">86</strain>
    </source>
</reference>
<keyword evidence="1" id="KW-0812">Transmembrane</keyword>
<feature type="chain" id="PRO_5013007584" evidence="2">
    <location>
        <begin position="34"/>
        <end position="115"/>
    </location>
</feature>
<feature type="transmembrane region" description="Helical" evidence="1">
    <location>
        <begin position="53"/>
        <end position="74"/>
    </location>
</feature>
<evidence type="ECO:0000313" key="3">
    <source>
        <dbReference type="EMBL" id="SBW00950.1"/>
    </source>
</evidence>
<organism evidence="3">
    <name type="scientific">uncultured delta proteobacterium</name>
    <dbReference type="NCBI Taxonomy" id="34034"/>
    <lineage>
        <taxon>Bacteria</taxon>
        <taxon>Deltaproteobacteria</taxon>
        <taxon>environmental samples</taxon>
    </lineage>
</organism>
<evidence type="ECO:0000256" key="2">
    <source>
        <dbReference type="SAM" id="SignalP"/>
    </source>
</evidence>
<accession>A0A212JNG0</accession>